<accession>A0A803PQ79</accession>
<sequence length="129" mass="13771">MVDHGSDGSVVGPIGPMVDSSDWGFFFFLALMAVVKRGTGLSELDQPDYSSSLLTSSKVAGSLVWVPPLDDWVKINCDVKVGCDSMCVVAITRDHKESILWVATNLLSFSDPLIGEAAACLLAMETAVF</sequence>
<proteinExistence type="predicted"/>
<name>A0A803PQ79_CANSA</name>
<dbReference type="Gramene" id="evm.model.05.379">
    <property type="protein sequence ID" value="cds.evm.model.05.379"/>
    <property type="gene ID" value="evm.TU.05.379"/>
</dbReference>
<evidence type="ECO:0000313" key="1">
    <source>
        <dbReference type="EnsemblPlants" id="cds.evm.model.05.379"/>
    </source>
</evidence>
<keyword evidence="2" id="KW-1185">Reference proteome</keyword>
<dbReference type="EMBL" id="UZAU01000418">
    <property type="status" value="NOT_ANNOTATED_CDS"/>
    <property type="molecule type" value="Genomic_DNA"/>
</dbReference>
<dbReference type="EnsemblPlants" id="evm.model.05.379">
    <property type="protein sequence ID" value="cds.evm.model.05.379"/>
    <property type="gene ID" value="evm.TU.05.379"/>
</dbReference>
<evidence type="ECO:0000313" key="2">
    <source>
        <dbReference type="Proteomes" id="UP000596661"/>
    </source>
</evidence>
<organism evidence="1 2">
    <name type="scientific">Cannabis sativa</name>
    <name type="common">Hemp</name>
    <name type="synonym">Marijuana</name>
    <dbReference type="NCBI Taxonomy" id="3483"/>
    <lineage>
        <taxon>Eukaryota</taxon>
        <taxon>Viridiplantae</taxon>
        <taxon>Streptophyta</taxon>
        <taxon>Embryophyta</taxon>
        <taxon>Tracheophyta</taxon>
        <taxon>Spermatophyta</taxon>
        <taxon>Magnoliopsida</taxon>
        <taxon>eudicotyledons</taxon>
        <taxon>Gunneridae</taxon>
        <taxon>Pentapetalae</taxon>
        <taxon>rosids</taxon>
        <taxon>fabids</taxon>
        <taxon>Rosales</taxon>
        <taxon>Cannabaceae</taxon>
        <taxon>Cannabis</taxon>
    </lineage>
</organism>
<evidence type="ECO:0008006" key="3">
    <source>
        <dbReference type="Google" id="ProtNLM"/>
    </source>
</evidence>
<reference evidence="1" key="1">
    <citation type="submission" date="2018-11" db="EMBL/GenBank/DDBJ databases">
        <authorList>
            <person name="Grassa J C."/>
        </authorList>
    </citation>
    <scope>NUCLEOTIDE SEQUENCE [LARGE SCALE GENOMIC DNA]</scope>
</reference>
<dbReference type="Proteomes" id="UP000596661">
    <property type="component" value="Chromosome 5"/>
</dbReference>
<reference evidence="1" key="2">
    <citation type="submission" date="2021-03" db="UniProtKB">
        <authorList>
            <consortium name="EnsemblPlants"/>
        </authorList>
    </citation>
    <scope>IDENTIFICATION</scope>
</reference>
<protein>
    <recommendedName>
        <fullName evidence="3">RNase H type-1 domain-containing protein</fullName>
    </recommendedName>
</protein>
<dbReference type="AlphaFoldDB" id="A0A803PQ79"/>